<accession>A0A4P9YC75</accession>
<reference evidence="2" key="1">
    <citation type="journal article" date="2018" name="Nat. Microbiol.">
        <title>Leveraging single-cell genomics to expand the fungal tree of life.</title>
        <authorList>
            <person name="Ahrendt S.R."/>
            <person name="Quandt C.A."/>
            <person name="Ciobanu D."/>
            <person name="Clum A."/>
            <person name="Salamov A."/>
            <person name="Andreopoulos B."/>
            <person name="Cheng J.F."/>
            <person name="Woyke T."/>
            <person name="Pelin A."/>
            <person name="Henrissat B."/>
            <person name="Reynolds N.K."/>
            <person name="Benny G.L."/>
            <person name="Smith M.E."/>
            <person name="James T.Y."/>
            <person name="Grigoriev I.V."/>
        </authorList>
    </citation>
    <scope>NUCLEOTIDE SEQUENCE [LARGE SCALE GENOMIC DNA]</scope>
    <source>
        <strain evidence="2">CSF55</strain>
    </source>
</reference>
<dbReference type="AlphaFoldDB" id="A0A4P9YC75"/>
<evidence type="ECO:0000313" key="2">
    <source>
        <dbReference type="Proteomes" id="UP000281549"/>
    </source>
</evidence>
<protein>
    <submittedName>
        <fullName evidence="1">Uncharacterized protein</fullName>
    </submittedName>
</protein>
<name>A0A4P9YC75_ROZAC</name>
<evidence type="ECO:0000313" key="1">
    <source>
        <dbReference type="EMBL" id="RKP15760.1"/>
    </source>
</evidence>
<feature type="non-terminal residue" evidence="1">
    <location>
        <position position="1"/>
    </location>
</feature>
<gene>
    <name evidence="1" type="ORF">ROZALSC1DRAFT_26082</name>
</gene>
<dbReference type="EMBL" id="ML007789">
    <property type="protein sequence ID" value="RKP15760.1"/>
    <property type="molecule type" value="Genomic_DNA"/>
</dbReference>
<organism evidence="1 2">
    <name type="scientific">Rozella allomycis (strain CSF55)</name>
    <dbReference type="NCBI Taxonomy" id="988480"/>
    <lineage>
        <taxon>Eukaryota</taxon>
        <taxon>Fungi</taxon>
        <taxon>Fungi incertae sedis</taxon>
        <taxon>Cryptomycota</taxon>
        <taxon>Cryptomycota incertae sedis</taxon>
        <taxon>Rozella</taxon>
    </lineage>
</organism>
<proteinExistence type="predicted"/>
<dbReference type="Proteomes" id="UP000281549">
    <property type="component" value="Unassembled WGS sequence"/>
</dbReference>
<sequence length="139" mass="15967">AIGKHGSPEHEKLIKDSRKAGGPMKLTMDINSQIQATLVNWLRRIFVLHSDFHRNLILDSLSISHFGKFFTSKSILSPCSSIWSRIFSSLQQIHLEIDVTKFSFIRFDHLKFIPLSDNVLVETDKSWRNTAIDNVNMNT</sequence>